<dbReference type="AlphaFoldDB" id="A0A938B1L0"/>
<reference evidence="1" key="1">
    <citation type="submission" date="2019-03" db="EMBL/GenBank/DDBJ databases">
        <title>Lake Tanganyika Metagenome-Assembled Genomes (MAGs).</title>
        <authorList>
            <person name="Tran P."/>
        </authorList>
    </citation>
    <scope>NUCLEOTIDE SEQUENCE</scope>
    <source>
        <strain evidence="1">K_DeepCast_65m_m2_066</strain>
    </source>
</reference>
<evidence type="ECO:0000313" key="2">
    <source>
        <dbReference type="Proteomes" id="UP000712673"/>
    </source>
</evidence>
<dbReference type="Proteomes" id="UP000712673">
    <property type="component" value="Unassembled WGS sequence"/>
</dbReference>
<sequence>MAHVRGRLEAHCVSHTPVTGILAYAGSQRHAASQRGITLDAGMRWHERQCRLLVMDGRNRHLGVYAFASPAPLWETASSRHVQCETVTGPESLALAGVRRPPAVFARG</sequence>
<dbReference type="EMBL" id="VGLS01000109">
    <property type="protein sequence ID" value="MBM3223201.1"/>
    <property type="molecule type" value="Genomic_DNA"/>
</dbReference>
<gene>
    <name evidence="1" type="ORF">FJZ47_05265</name>
</gene>
<accession>A0A938B1L0</accession>
<name>A0A938B1L0_UNCTE</name>
<organism evidence="1 2">
    <name type="scientific">Tectimicrobiota bacterium</name>
    <dbReference type="NCBI Taxonomy" id="2528274"/>
    <lineage>
        <taxon>Bacteria</taxon>
        <taxon>Pseudomonadati</taxon>
        <taxon>Nitrospinota/Tectimicrobiota group</taxon>
        <taxon>Candidatus Tectimicrobiota</taxon>
    </lineage>
</organism>
<protein>
    <submittedName>
        <fullName evidence="1">Uncharacterized protein</fullName>
    </submittedName>
</protein>
<comment type="caution">
    <text evidence="1">The sequence shown here is derived from an EMBL/GenBank/DDBJ whole genome shotgun (WGS) entry which is preliminary data.</text>
</comment>
<proteinExistence type="predicted"/>
<evidence type="ECO:0000313" key="1">
    <source>
        <dbReference type="EMBL" id="MBM3223201.1"/>
    </source>
</evidence>